<evidence type="ECO:0000256" key="2">
    <source>
        <dbReference type="ARBA" id="ARBA00022692"/>
    </source>
</evidence>
<dbReference type="Pfam" id="PF04193">
    <property type="entry name" value="PQ-loop"/>
    <property type="match status" value="1"/>
</dbReference>
<accession>A0A9P4QSW4</accession>
<keyword evidence="3 5" id="KW-1133">Transmembrane helix</keyword>
<evidence type="ECO:0000256" key="4">
    <source>
        <dbReference type="ARBA" id="ARBA00023136"/>
    </source>
</evidence>
<comment type="subcellular location">
    <subcellularLocation>
        <location evidence="1">Membrane</location>
        <topology evidence="1">Multi-pass membrane protein</topology>
    </subcellularLocation>
</comment>
<feature type="transmembrane region" description="Helical" evidence="5">
    <location>
        <begin position="102"/>
        <end position="126"/>
    </location>
</feature>
<keyword evidence="2 5" id="KW-0812">Transmembrane</keyword>
<feature type="transmembrane region" description="Helical" evidence="5">
    <location>
        <begin position="40"/>
        <end position="62"/>
    </location>
</feature>
<dbReference type="InterPro" id="IPR006603">
    <property type="entry name" value="PQ-loop_rpt"/>
</dbReference>
<reference evidence="6" key="1">
    <citation type="journal article" date="2020" name="Stud. Mycol.">
        <title>101 Dothideomycetes genomes: a test case for predicting lifestyles and emergence of pathogens.</title>
        <authorList>
            <person name="Haridas S."/>
            <person name="Albert R."/>
            <person name="Binder M."/>
            <person name="Bloem J."/>
            <person name="Labutti K."/>
            <person name="Salamov A."/>
            <person name="Andreopoulos B."/>
            <person name="Baker S."/>
            <person name="Barry K."/>
            <person name="Bills G."/>
            <person name="Bluhm B."/>
            <person name="Cannon C."/>
            <person name="Castanera R."/>
            <person name="Culley D."/>
            <person name="Daum C."/>
            <person name="Ezra D."/>
            <person name="Gonzalez J."/>
            <person name="Henrissat B."/>
            <person name="Kuo A."/>
            <person name="Liang C."/>
            <person name="Lipzen A."/>
            <person name="Lutzoni F."/>
            <person name="Magnuson J."/>
            <person name="Mondo S."/>
            <person name="Nolan M."/>
            <person name="Ohm R."/>
            <person name="Pangilinan J."/>
            <person name="Park H.-J."/>
            <person name="Ramirez L."/>
            <person name="Alfaro M."/>
            <person name="Sun H."/>
            <person name="Tritt A."/>
            <person name="Yoshinaga Y."/>
            <person name="Zwiers L.-H."/>
            <person name="Turgeon B."/>
            <person name="Goodwin S."/>
            <person name="Spatafora J."/>
            <person name="Crous P."/>
            <person name="Grigoriev I."/>
        </authorList>
    </citation>
    <scope>NUCLEOTIDE SEQUENCE</scope>
    <source>
        <strain evidence="6">CBS 125425</strain>
    </source>
</reference>
<keyword evidence="4 5" id="KW-0472">Membrane</keyword>
<feature type="transmembrane region" description="Helical" evidence="5">
    <location>
        <begin position="193"/>
        <end position="218"/>
    </location>
</feature>
<feature type="transmembrane region" description="Helical" evidence="5">
    <location>
        <begin position="132"/>
        <end position="152"/>
    </location>
</feature>
<dbReference type="PANTHER" id="PTHR16201">
    <property type="entry name" value="SEVEN TRANSMEMBRANE PROTEIN 1-RELATED"/>
    <property type="match status" value="1"/>
</dbReference>
<dbReference type="SUPFAM" id="SSF103473">
    <property type="entry name" value="MFS general substrate transporter"/>
    <property type="match status" value="1"/>
</dbReference>
<evidence type="ECO:0000313" key="6">
    <source>
        <dbReference type="EMBL" id="KAF2730297.1"/>
    </source>
</evidence>
<name>A0A9P4QSW4_9PLEO</name>
<keyword evidence="7" id="KW-1185">Reference proteome</keyword>
<dbReference type="Gene3D" id="1.20.1280.290">
    <property type="match status" value="1"/>
</dbReference>
<evidence type="ECO:0000256" key="1">
    <source>
        <dbReference type="ARBA" id="ARBA00004141"/>
    </source>
</evidence>
<dbReference type="InterPro" id="IPR036259">
    <property type="entry name" value="MFS_trans_sf"/>
</dbReference>
<organism evidence="6 7">
    <name type="scientific">Polyplosphaeria fusca</name>
    <dbReference type="NCBI Taxonomy" id="682080"/>
    <lineage>
        <taxon>Eukaryota</taxon>
        <taxon>Fungi</taxon>
        <taxon>Dikarya</taxon>
        <taxon>Ascomycota</taxon>
        <taxon>Pezizomycotina</taxon>
        <taxon>Dothideomycetes</taxon>
        <taxon>Pleosporomycetidae</taxon>
        <taxon>Pleosporales</taxon>
        <taxon>Tetraplosphaeriaceae</taxon>
        <taxon>Polyplosphaeria</taxon>
    </lineage>
</organism>
<dbReference type="Proteomes" id="UP000799444">
    <property type="component" value="Unassembled WGS sequence"/>
</dbReference>
<dbReference type="EMBL" id="ML996221">
    <property type="protein sequence ID" value="KAF2730297.1"/>
    <property type="molecule type" value="Genomic_DNA"/>
</dbReference>
<protein>
    <submittedName>
        <fullName evidence="6">PQ loop repeat protein-like protein</fullName>
    </submittedName>
</protein>
<dbReference type="SMART" id="SM00679">
    <property type="entry name" value="CTNS"/>
    <property type="match status" value="2"/>
</dbReference>
<evidence type="ECO:0000256" key="5">
    <source>
        <dbReference type="SAM" id="Phobius"/>
    </source>
</evidence>
<sequence>MAPQTHIPISANVLGTIGTVCWCVQLLPQIWRNHRTKSTVGLPATMMFLWSISGVPFGIYAIVQKFNIALQVQPQCFSLFCGVSWCQCLIYGRKWRQRNAYILLIVLLALFAGIQVGLVFAIRPAYAHGTSWPVIFIGIIAFILMISAFLPIPLELMKRRGRIVGIDFVFLAIDWCGAFFSLLSLAVQEEFDVMFGIMYALCCTIEMSMVVSHLVWMVRTRKLRQRAREAGCAFDDWPEAVEWEGRGIDLEARFRDLIGRQKEVCEVEEVEATIEADEEKRTVPKAM</sequence>
<dbReference type="InterPro" id="IPR051415">
    <property type="entry name" value="LAAT-1"/>
</dbReference>
<feature type="transmembrane region" description="Helical" evidence="5">
    <location>
        <begin position="164"/>
        <end position="187"/>
    </location>
</feature>
<evidence type="ECO:0000256" key="3">
    <source>
        <dbReference type="ARBA" id="ARBA00022989"/>
    </source>
</evidence>
<dbReference type="OrthoDB" id="407617at2759"/>
<feature type="transmembrane region" description="Helical" evidence="5">
    <location>
        <begin position="6"/>
        <end position="28"/>
    </location>
</feature>
<gene>
    <name evidence="6" type="ORF">EJ04DRAFT_579989</name>
</gene>
<evidence type="ECO:0000313" key="7">
    <source>
        <dbReference type="Proteomes" id="UP000799444"/>
    </source>
</evidence>
<dbReference type="GO" id="GO:0016020">
    <property type="term" value="C:membrane"/>
    <property type="evidence" value="ECO:0007669"/>
    <property type="project" value="UniProtKB-SubCell"/>
</dbReference>
<dbReference type="PANTHER" id="PTHR16201:SF37">
    <property type="entry name" value="PQ-LOOP REPEAT-CONTAINING PROTEIN"/>
    <property type="match status" value="1"/>
</dbReference>
<dbReference type="AlphaFoldDB" id="A0A9P4QSW4"/>
<comment type="caution">
    <text evidence="6">The sequence shown here is derived from an EMBL/GenBank/DDBJ whole genome shotgun (WGS) entry which is preliminary data.</text>
</comment>
<proteinExistence type="predicted"/>